<organism evidence="2 3">
    <name type="scientific">Vitis vinifera</name>
    <name type="common">Grape</name>
    <dbReference type="NCBI Taxonomy" id="29760"/>
    <lineage>
        <taxon>Eukaryota</taxon>
        <taxon>Viridiplantae</taxon>
        <taxon>Streptophyta</taxon>
        <taxon>Embryophyta</taxon>
        <taxon>Tracheophyta</taxon>
        <taxon>Spermatophyta</taxon>
        <taxon>Magnoliopsida</taxon>
        <taxon>eudicotyledons</taxon>
        <taxon>Gunneridae</taxon>
        <taxon>Pentapetalae</taxon>
        <taxon>rosids</taxon>
        <taxon>Vitales</taxon>
        <taxon>Vitaceae</taxon>
        <taxon>Viteae</taxon>
        <taxon>Vitis</taxon>
    </lineage>
</organism>
<evidence type="ECO:0000313" key="2">
    <source>
        <dbReference type="EMBL" id="WJZ99484.1"/>
    </source>
</evidence>
<dbReference type="Pfam" id="PF14223">
    <property type="entry name" value="Retrotran_gag_2"/>
    <property type="match status" value="1"/>
</dbReference>
<accession>A0ABY9CVZ5</accession>
<evidence type="ECO:0000256" key="1">
    <source>
        <dbReference type="SAM" id="MobiDB-lite"/>
    </source>
</evidence>
<feature type="region of interest" description="Disordered" evidence="1">
    <location>
        <begin position="74"/>
        <end position="114"/>
    </location>
</feature>
<dbReference type="EMBL" id="CP126659">
    <property type="protein sequence ID" value="WJZ99484.1"/>
    <property type="molecule type" value="Genomic_DNA"/>
</dbReference>
<protein>
    <submittedName>
        <fullName evidence="2">Uncharacterized protein</fullName>
    </submittedName>
</protein>
<evidence type="ECO:0000313" key="3">
    <source>
        <dbReference type="Proteomes" id="UP001227230"/>
    </source>
</evidence>
<keyword evidence="3" id="KW-1185">Reference proteome</keyword>
<dbReference type="Proteomes" id="UP001227230">
    <property type="component" value="Chromosome 12"/>
</dbReference>
<sequence length="191" mass="20579">MLASHPYYSTIHISICNSGIDSGSVSKSIGLQSFESHSLITQPPRCDVVLVLVALSVLCVSGVDVVHEANAPAPSRKLPMSPYPTSIPPAKTPESTSPAKSLEPASPGESPASPPADFESIVEMFSRFLVIVNGLEALGKTYTEVEKVMKILRSLPKKWETKVTAIQEAKDLNKLSLEELIGSLMTYEIEL</sequence>
<feature type="compositionally biased region" description="Pro residues" evidence="1">
    <location>
        <begin position="81"/>
        <end position="91"/>
    </location>
</feature>
<gene>
    <name evidence="2" type="ORF">VitviT2T_017926</name>
</gene>
<reference evidence="2 3" key="1">
    <citation type="journal article" date="2023" name="Hortic Res">
        <title>The complete reference genome for grapevine (Vitis vinifera L.) genetics and breeding.</title>
        <authorList>
            <person name="Shi X."/>
            <person name="Cao S."/>
            <person name="Wang X."/>
            <person name="Huang S."/>
            <person name="Wang Y."/>
            <person name="Liu Z."/>
            <person name="Liu W."/>
            <person name="Leng X."/>
            <person name="Peng Y."/>
            <person name="Wang N."/>
            <person name="Wang Y."/>
            <person name="Ma Z."/>
            <person name="Xu X."/>
            <person name="Zhang F."/>
            <person name="Xue H."/>
            <person name="Zhong H."/>
            <person name="Wang Y."/>
            <person name="Zhang K."/>
            <person name="Velt A."/>
            <person name="Avia K."/>
            <person name="Holtgrawe D."/>
            <person name="Grimplet J."/>
            <person name="Matus J.T."/>
            <person name="Ware D."/>
            <person name="Wu X."/>
            <person name="Wang H."/>
            <person name="Liu C."/>
            <person name="Fang Y."/>
            <person name="Rustenholz C."/>
            <person name="Cheng Z."/>
            <person name="Xiao H."/>
            <person name="Zhou Y."/>
        </authorList>
    </citation>
    <scope>NUCLEOTIDE SEQUENCE [LARGE SCALE GENOMIC DNA]</scope>
    <source>
        <strain evidence="3">cv. Pinot noir / PN40024</strain>
        <tissue evidence="2">Leaf</tissue>
    </source>
</reference>
<proteinExistence type="predicted"/>
<name>A0ABY9CVZ5_VITVI</name>